<dbReference type="EMBL" id="JAOTOJ010000011">
    <property type="protein sequence ID" value="KAK9394232.1"/>
    <property type="molecule type" value="Genomic_DNA"/>
</dbReference>
<dbReference type="AlphaFoldDB" id="A0AAW1AWN1"/>
<protein>
    <submittedName>
        <fullName evidence="2">Protein fosB</fullName>
    </submittedName>
</protein>
<sequence>MYQGFPGDYDSTSRCSSSPSAESHYLSSVDSFGSPTVPAAASSQVRKGRPAAGLGGSAEGGSSADGPIGGGGFATLVCPSLPAPRPSHGQTWAVRSLPPPAWPVGGGSSCARSVFPGASGRRAFRGVAKGVAALSPQVLPAVRIQLRPIPPCTRAGGEARTRARKGGRGCARVILEGWPAPVAKGRSRAEGRADWPTGVRAAPPPTRPSAGCVRRDCPGRSPRGARAAGGGLLRGCLDGRLPWHPCPAALEERRFGSPPRRAPDLLPAGDDGSRGAALAESAAPPGLRSRPARLGRPRGVLGSGERSPPGCPPPGPGAKARASPRADLGWPASQDEAPAKQRSGSRPGLRAGFRLREPALSSGRCPLAGDPPKFGPLHAGHRSSANGDHFGRGMPVEPSFKQTP</sequence>
<feature type="region of interest" description="Disordered" evidence="1">
    <location>
        <begin position="251"/>
        <end position="404"/>
    </location>
</feature>
<comment type="caution">
    <text evidence="2">The sequence shown here is derived from an EMBL/GenBank/DDBJ whole genome shotgun (WGS) entry which is preliminary data.</text>
</comment>
<reference evidence="2 3" key="1">
    <citation type="journal article" date="2024" name="Proc. Natl. Acad. Sci. U.S.A.">
        <title>The genetic regulatory architecture and epigenomic basis for age-related changes in rattlesnake venom.</title>
        <authorList>
            <person name="Hogan M.P."/>
            <person name="Holding M.L."/>
            <person name="Nystrom G.S."/>
            <person name="Colston T.J."/>
            <person name="Bartlett D.A."/>
            <person name="Mason A.J."/>
            <person name="Ellsworth S.A."/>
            <person name="Rautsaw R.M."/>
            <person name="Lawrence K.C."/>
            <person name="Strickland J.L."/>
            <person name="He B."/>
            <person name="Fraser P."/>
            <person name="Margres M.J."/>
            <person name="Gilbert D.M."/>
            <person name="Gibbs H.L."/>
            <person name="Parkinson C.L."/>
            <person name="Rokyta D.R."/>
        </authorList>
    </citation>
    <scope>NUCLEOTIDE SEQUENCE [LARGE SCALE GENOMIC DNA]</scope>
    <source>
        <strain evidence="2">DRR0105</strain>
    </source>
</reference>
<keyword evidence="3" id="KW-1185">Reference proteome</keyword>
<feature type="compositionally biased region" description="Polar residues" evidence="1">
    <location>
        <begin position="10"/>
        <end position="34"/>
    </location>
</feature>
<evidence type="ECO:0000313" key="3">
    <source>
        <dbReference type="Proteomes" id="UP001474421"/>
    </source>
</evidence>
<proteinExistence type="predicted"/>
<evidence type="ECO:0000256" key="1">
    <source>
        <dbReference type="SAM" id="MobiDB-lite"/>
    </source>
</evidence>
<gene>
    <name evidence="2" type="ORF">NXF25_014760</name>
</gene>
<organism evidence="2 3">
    <name type="scientific">Crotalus adamanteus</name>
    <name type="common">Eastern diamondback rattlesnake</name>
    <dbReference type="NCBI Taxonomy" id="8729"/>
    <lineage>
        <taxon>Eukaryota</taxon>
        <taxon>Metazoa</taxon>
        <taxon>Chordata</taxon>
        <taxon>Craniata</taxon>
        <taxon>Vertebrata</taxon>
        <taxon>Euteleostomi</taxon>
        <taxon>Lepidosauria</taxon>
        <taxon>Squamata</taxon>
        <taxon>Bifurcata</taxon>
        <taxon>Unidentata</taxon>
        <taxon>Episquamata</taxon>
        <taxon>Toxicofera</taxon>
        <taxon>Serpentes</taxon>
        <taxon>Colubroidea</taxon>
        <taxon>Viperidae</taxon>
        <taxon>Crotalinae</taxon>
        <taxon>Crotalus</taxon>
    </lineage>
</organism>
<name>A0AAW1AWN1_CROAD</name>
<feature type="region of interest" description="Disordered" evidence="1">
    <location>
        <begin position="184"/>
        <end position="230"/>
    </location>
</feature>
<evidence type="ECO:0000313" key="2">
    <source>
        <dbReference type="EMBL" id="KAK9394232.1"/>
    </source>
</evidence>
<feature type="region of interest" description="Disordered" evidence="1">
    <location>
        <begin position="1"/>
        <end position="66"/>
    </location>
</feature>
<accession>A0AAW1AWN1</accession>
<feature type="compositionally biased region" description="Low complexity" evidence="1">
    <location>
        <begin position="317"/>
        <end position="326"/>
    </location>
</feature>
<dbReference type="Proteomes" id="UP001474421">
    <property type="component" value="Unassembled WGS sequence"/>
</dbReference>